<keyword evidence="2" id="KW-1185">Reference proteome</keyword>
<sequence length="53" mass="6181">MIERRVNDSSVRRILDDVHGPPVCGKSALFGQSTLREIVVNFSEKRRRKWEVL</sequence>
<dbReference type="Proteomes" id="UP000078492">
    <property type="component" value="Unassembled WGS sequence"/>
</dbReference>
<name>A0A195EIL3_9HYME</name>
<proteinExistence type="predicted"/>
<dbReference type="EMBL" id="KQ978822">
    <property type="protein sequence ID" value="KYN28093.1"/>
    <property type="molecule type" value="Genomic_DNA"/>
</dbReference>
<protein>
    <submittedName>
        <fullName evidence="1">Uncharacterized protein</fullName>
    </submittedName>
</protein>
<evidence type="ECO:0000313" key="1">
    <source>
        <dbReference type="EMBL" id="KYN28093.1"/>
    </source>
</evidence>
<reference evidence="1 2" key="1">
    <citation type="submission" date="2015-09" db="EMBL/GenBank/DDBJ databases">
        <title>Trachymyrmex cornetzi WGS genome.</title>
        <authorList>
            <person name="Nygaard S."/>
            <person name="Hu H."/>
            <person name="Boomsma J."/>
            <person name="Zhang G."/>
        </authorList>
    </citation>
    <scope>NUCLEOTIDE SEQUENCE [LARGE SCALE GENOMIC DNA]</scope>
    <source>
        <strain evidence="1">Tcor2-1</strain>
        <tissue evidence="1">Whole body</tissue>
    </source>
</reference>
<dbReference type="AlphaFoldDB" id="A0A195EIL3"/>
<organism evidence="1 2">
    <name type="scientific">Trachymyrmex cornetzi</name>
    <dbReference type="NCBI Taxonomy" id="471704"/>
    <lineage>
        <taxon>Eukaryota</taxon>
        <taxon>Metazoa</taxon>
        <taxon>Ecdysozoa</taxon>
        <taxon>Arthropoda</taxon>
        <taxon>Hexapoda</taxon>
        <taxon>Insecta</taxon>
        <taxon>Pterygota</taxon>
        <taxon>Neoptera</taxon>
        <taxon>Endopterygota</taxon>
        <taxon>Hymenoptera</taxon>
        <taxon>Apocrita</taxon>
        <taxon>Aculeata</taxon>
        <taxon>Formicoidea</taxon>
        <taxon>Formicidae</taxon>
        <taxon>Myrmicinae</taxon>
        <taxon>Trachymyrmex</taxon>
    </lineage>
</organism>
<gene>
    <name evidence="1" type="ORF">ALC57_02529</name>
</gene>
<accession>A0A195EIL3</accession>
<evidence type="ECO:0000313" key="2">
    <source>
        <dbReference type="Proteomes" id="UP000078492"/>
    </source>
</evidence>